<dbReference type="Proteomes" id="UP000740754">
    <property type="component" value="Unassembled WGS sequence"/>
</dbReference>
<comment type="caution">
    <text evidence="2">The sequence shown here is derived from an EMBL/GenBank/DDBJ whole genome shotgun (WGS) entry which is preliminary data.</text>
</comment>
<feature type="region of interest" description="Disordered" evidence="1">
    <location>
        <begin position="1"/>
        <end position="25"/>
    </location>
</feature>
<proteinExistence type="predicted"/>
<keyword evidence="3" id="KW-1185">Reference proteome</keyword>
<evidence type="ECO:0000313" key="2">
    <source>
        <dbReference type="EMBL" id="NKN33935.1"/>
    </source>
</evidence>
<dbReference type="InterPro" id="IPR058059">
    <property type="entry name" value="PA3496-like"/>
</dbReference>
<dbReference type="NCBIfam" id="NF046101">
    <property type="entry name" value="PA3496_fam"/>
    <property type="match status" value="1"/>
</dbReference>
<dbReference type="EMBL" id="JAAXKX010000017">
    <property type="protein sequence ID" value="NKN33935.1"/>
    <property type="molecule type" value="Genomic_DNA"/>
</dbReference>
<gene>
    <name evidence="2" type="ORF">HF203_11960</name>
</gene>
<evidence type="ECO:0000256" key="1">
    <source>
        <dbReference type="SAM" id="MobiDB-lite"/>
    </source>
</evidence>
<reference evidence="2 3" key="1">
    <citation type="submission" date="2020-04" db="EMBL/GenBank/DDBJ databases">
        <title>Draft Whole-Genome sequence of Marichromatium bheemlicum DSM 18632, type strain.</title>
        <authorList>
            <person name="Kyndt J.A."/>
            <person name="Meyer T.E."/>
        </authorList>
    </citation>
    <scope>NUCLEOTIDE SEQUENCE [LARGE SCALE GENOMIC DNA]</scope>
    <source>
        <strain evidence="2 3">DSM 18632</strain>
    </source>
</reference>
<evidence type="ECO:0000313" key="3">
    <source>
        <dbReference type="Proteomes" id="UP000740754"/>
    </source>
</evidence>
<dbReference type="RefSeq" id="WP_168670010.1">
    <property type="nucleotide sequence ID" value="NZ_JAAXKX010000017.1"/>
</dbReference>
<protein>
    <submittedName>
        <fullName evidence="2">Uncharacterized protein</fullName>
    </submittedName>
</protein>
<accession>A0ABX1I8P8</accession>
<sequence>MLEPDSGYGDDVLDRSPHLMSQGETVQVDDSLAARRRIEQMRELKRLRELLEDPDFDEQI</sequence>
<name>A0ABX1I8P8_9GAMM</name>
<organism evidence="2 3">
    <name type="scientific">Marichromatium bheemlicum</name>
    <dbReference type="NCBI Taxonomy" id="365339"/>
    <lineage>
        <taxon>Bacteria</taxon>
        <taxon>Pseudomonadati</taxon>
        <taxon>Pseudomonadota</taxon>
        <taxon>Gammaproteobacteria</taxon>
        <taxon>Chromatiales</taxon>
        <taxon>Chromatiaceae</taxon>
        <taxon>Marichromatium</taxon>
    </lineage>
</organism>